<organism evidence="4">
    <name type="scientific">Echinococcus granulosus</name>
    <name type="common">Hydatid tapeworm</name>
    <dbReference type="NCBI Taxonomy" id="6210"/>
    <lineage>
        <taxon>Eukaryota</taxon>
        <taxon>Metazoa</taxon>
        <taxon>Spiralia</taxon>
        <taxon>Lophotrochozoa</taxon>
        <taxon>Platyhelminthes</taxon>
        <taxon>Cestoda</taxon>
        <taxon>Eucestoda</taxon>
        <taxon>Cyclophyllidea</taxon>
        <taxon>Taeniidae</taxon>
        <taxon>Echinococcus</taxon>
        <taxon>Echinococcus granulosus group</taxon>
    </lineage>
</organism>
<reference evidence="4 5" key="1">
    <citation type="journal article" date="2013" name="Nature">
        <title>The genomes of four tapeworm species reveal adaptations to parasitism.</title>
        <authorList>
            <person name="Tsai I.J."/>
            <person name="Zarowiecki M."/>
            <person name="Holroyd N."/>
            <person name="Garciarrubio A."/>
            <person name="Sanchez-Flores A."/>
            <person name="Brooks K.L."/>
            <person name="Tracey A."/>
            <person name="Bobes R.J."/>
            <person name="Fragoso G."/>
            <person name="Sciutto E."/>
            <person name="Aslett M."/>
            <person name="Beasley H."/>
            <person name="Bennett H.M."/>
            <person name="Cai J."/>
            <person name="Camicia F."/>
            <person name="Clark R."/>
            <person name="Cucher M."/>
            <person name="De Silva N."/>
            <person name="Day T.A."/>
            <person name="Deplazes P."/>
            <person name="Estrada K."/>
            <person name="Fernandez C."/>
            <person name="Holland P.W."/>
            <person name="Hou J."/>
            <person name="Hu S."/>
            <person name="Huckvale T."/>
            <person name="Hung S.S."/>
            <person name="Kamenetzky L."/>
            <person name="Keane J.A."/>
            <person name="Kiss F."/>
            <person name="Koziol U."/>
            <person name="Lambert O."/>
            <person name="Liu K."/>
            <person name="Luo X."/>
            <person name="Luo Y."/>
            <person name="Macchiaroli N."/>
            <person name="Nichol S."/>
            <person name="Paps J."/>
            <person name="Parkinson J."/>
            <person name="Pouchkina-Stantcheva N."/>
            <person name="Riddiford N."/>
            <person name="Rosenzvit M."/>
            <person name="Salinas G."/>
            <person name="Wasmuth J.D."/>
            <person name="Zamanian M."/>
            <person name="Zheng Y."/>
            <person name="Cai X."/>
            <person name="Soberon X."/>
            <person name="Olson P.D."/>
            <person name="Laclette J.P."/>
            <person name="Brehm K."/>
            <person name="Berriman M."/>
            <person name="Garciarrubio A."/>
            <person name="Bobes R.J."/>
            <person name="Fragoso G."/>
            <person name="Sanchez-Flores A."/>
            <person name="Estrada K."/>
            <person name="Cevallos M.A."/>
            <person name="Morett E."/>
            <person name="Gonzalez V."/>
            <person name="Portillo T."/>
            <person name="Ochoa-Leyva A."/>
            <person name="Jose M.V."/>
            <person name="Sciutto E."/>
            <person name="Landa A."/>
            <person name="Jimenez L."/>
            <person name="Valdes V."/>
            <person name="Carrero J.C."/>
            <person name="Larralde C."/>
            <person name="Morales-Montor J."/>
            <person name="Limon-Lason J."/>
            <person name="Soberon X."/>
            <person name="Laclette J.P."/>
        </authorList>
    </citation>
    <scope>NUCLEOTIDE SEQUENCE [LARGE SCALE GENOMIC DNA]</scope>
</reference>
<evidence type="ECO:0000256" key="1">
    <source>
        <dbReference type="SAM" id="MobiDB-lite"/>
    </source>
</evidence>
<dbReference type="PANTHER" id="PTHR21119">
    <property type="entry name" value="C2 DOMAIN-CONTAINING PROTEIN"/>
    <property type="match status" value="1"/>
</dbReference>
<dbReference type="Pfam" id="PF00168">
    <property type="entry name" value="C2"/>
    <property type="match status" value="1"/>
</dbReference>
<dbReference type="WBParaSite" id="EgrG_001056800">
    <property type="protein sequence ID" value="EgrG_001056800"/>
    <property type="gene ID" value="EgrG_001056800"/>
</dbReference>
<dbReference type="InterPro" id="IPR000008">
    <property type="entry name" value="C2_dom"/>
</dbReference>
<gene>
    <name evidence="4" type="ORF">EgrG_001056800</name>
</gene>
<keyword evidence="2" id="KW-0812">Transmembrane</keyword>
<reference evidence="6" key="3">
    <citation type="submission" date="2020-10" db="UniProtKB">
        <authorList>
            <consortium name="WormBaseParasite"/>
        </authorList>
    </citation>
    <scope>IDENTIFICATION</scope>
</reference>
<dbReference type="Proteomes" id="UP000492820">
    <property type="component" value="Unassembled WGS sequence"/>
</dbReference>
<feature type="compositionally biased region" description="Basic and acidic residues" evidence="1">
    <location>
        <begin position="651"/>
        <end position="672"/>
    </location>
</feature>
<feature type="region of interest" description="Disordered" evidence="1">
    <location>
        <begin position="615"/>
        <end position="698"/>
    </location>
</feature>
<feature type="region of interest" description="Disordered" evidence="1">
    <location>
        <begin position="357"/>
        <end position="404"/>
    </location>
</feature>
<evidence type="ECO:0000256" key="2">
    <source>
        <dbReference type="SAM" id="Phobius"/>
    </source>
</evidence>
<feature type="compositionally biased region" description="Basic and acidic residues" evidence="1">
    <location>
        <begin position="387"/>
        <end position="398"/>
    </location>
</feature>
<proteinExistence type="predicted"/>
<sequence length="942" mass="101361">MESLLARLVTYKFMDGPGLVNDLFNQPKEKLLFSLLLFMLIIGSSLCIVYRTLFQRGSSVSKSSTHKNIDPQLLVNLWTDQNRNLCTGIVDLCVVPNGVKNVLYLPRVSSPVIYSQRSPPTVSANIMSLPLLVTSNRLSFSGECQGNQKVSHIRFSLSNFSLEVMLNLSFNNTNLIALQGVSSHPHFSLSIESPDPLENAKQDLLCTIEDIVSNLHLIWKDAGALLDSQEILKSSKGCNELFSDLDSKVTEDEGEDLYPSTFSQSFHFESGIASKGNTKTAIELNANILTESVHSLPEAASINPVFLDSHLHMANIFAPSSETDDSTEALPEPMVLAYNPSLKKKLGESIYRRHQRSASDFVDQEVEDTEGTLNDTEPVPLDPIVHPPEEQHPTDQNEGKPVFSLPNQRSLKRVIDVSPLHERVTPNLASKNLLVKVVKADFIDLKSSSDAYCVVELDEPYQRHATHVVPPSEQLFWDQHLLFGLNSNSKRATFEVFELSKRRKSISRGYAEVYLPELLTSSVRGCLSELLRCIPLDPKQHSSSTLGMAVGIGGSGGGKWDHTSNPTSSSTSLTIRKPTVTAEFHFMERLIDDPFSVCKGRSGVSSPTPLSKLRAAAMTSPASSSDSSLSQTAGAAASDSTGTGIGAGADRSLHSSKEEMEDNKQLELETPKDVTPTPLMESGKQHESRLQRSTSTRGSRLFEPAFENLRLADTNAALTSRQQYGHRAGGGYGGLRRKSVPRVLSTGLGGGSSSTTSGFGLLGPSSQLAAVVAGLTAASVESSDASVDPSTAAAVASAVAVAAATGRSTSSSAALDRRVMAIGAGSGGVVGPADSLFEGTATSMATLGISEHEPRSDTVVRYAAPAANVAESLGTYSAQLPPKRSDATGAKLINLFKSKKKHQQPSGMARLLYLQDLEGSEFDAISTEGYQRILHGDQTEKQ</sequence>
<evidence type="ECO:0000259" key="3">
    <source>
        <dbReference type="PROSITE" id="PS50004"/>
    </source>
</evidence>
<dbReference type="Gene3D" id="2.60.40.150">
    <property type="entry name" value="C2 domain"/>
    <property type="match status" value="1"/>
</dbReference>
<evidence type="ECO:0000313" key="4">
    <source>
        <dbReference type="EMBL" id="CDS17802.1"/>
    </source>
</evidence>
<dbReference type="PANTHER" id="PTHR21119:SF5">
    <property type="entry name" value="C2 DOMAIN-CONTAINING PROTEIN"/>
    <property type="match status" value="1"/>
</dbReference>
<dbReference type="InterPro" id="IPR039934">
    <property type="entry name" value="C2CD2/C2CD2L"/>
</dbReference>
<dbReference type="AlphaFoldDB" id="A0A068WCL7"/>
<evidence type="ECO:0000313" key="5">
    <source>
        <dbReference type="Proteomes" id="UP000492820"/>
    </source>
</evidence>
<protein>
    <submittedName>
        <fullName evidence="4 6">C2 calcium lipid binding region CaLB</fullName>
    </submittedName>
</protein>
<name>A0A068WCL7_ECHGR</name>
<dbReference type="EMBL" id="LK028577">
    <property type="protein sequence ID" value="CDS17802.1"/>
    <property type="molecule type" value="Genomic_DNA"/>
</dbReference>
<dbReference type="InterPro" id="IPR035892">
    <property type="entry name" value="C2_domain_sf"/>
</dbReference>
<feature type="compositionally biased region" description="Low complexity" evidence="1">
    <location>
        <begin position="615"/>
        <end position="642"/>
    </location>
</feature>
<feature type="transmembrane region" description="Helical" evidence="2">
    <location>
        <begin position="31"/>
        <end position="53"/>
    </location>
</feature>
<reference evidence="4" key="2">
    <citation type="submission" date="2014-06" db="EMBL/GenBank/DDBJ databases">
        <authorList>
            <person name="Aslett M."/>
        </authorList>
    </citation>
    <scope>NUCLEOTIDE SEQUENCE</scope>
</reference>
<dbReference type="SUPFAM" id="SSF49562">
    <property type="entry name" value="C2 domain (Calcium/lipid-binding domain, CaLB)"/>
    <property type="match status" value="1"/>
</dbReference>
<accession>A0A068WCL7</accession>
<feature type="domain" description="C2" evidence="3">
    <location>
        <begin position="411"/>
        <end position="530"/>
    </location>
</feature>
<evidence type="ECO:0000313" key="6">
    <source>
        <dbReference type="WBParaSite" id="EgrG_001056800"/>
    </source>
</evidence>
<dbReference type="OrthoDB" id="9976063at2759"/>
<keyword evidence="2" id="KW-0472">Membrane</keyword>
<dbReference type="PROSITE" id="PS50004">
    <property type="entry name" value="C2"/>
    <property type="match status" value="1"/>
</dbReference>
<keyword evidence="2" id="KW-1133">Transmembrane helix</keyword>